<evidence type="ECO:0000313" key="2">
    <source>
        <dbReference type="Proteomes" id="UP001164539"/>
    </source>
</evidence>
<dbReference type="EMBL" id="CM051402">
    <property type="protein sequence ID" value="KAJ4710340.1"/>
    <property type="molecule type" value="Genomic_DNA"/>
</dbReference>
<dbReference type="Proteomes" id="UP001164539">
    <property type="component" value="Chromosome 9"/>
</dbReference>
<accession>A0ACC1XJ02</accession>
<sequence length="202" mass="23167">MPHLKPFWKILNKEGGQQNQERWQHHQKCEIGVSGVLSIGTMGIVRNGYLDCFMDAPRDKKRAGQNQRPQTIVIAEGPTLASDSNNARKNYSRMSVRLDYPTQVFNVQTQKKQKTPSTLIMFTNEDENDVIYPQNDAIVVSMNIAGFNINRIFIDPGSSVDILFKRTVDELGIQQLELEPFHTPLYGFEMDKLHRWVELSCL</sequence>
<evidence type="ECO:0000313" key="1">
    <source>
        <dbReference type="EMBL" id="KAJ4710340.1"/>
    </source>
</evidence>
<comment type="caution">
    <text evidence="1">The sequence shown here is derived from an EMBL/GenBank/DDBJ whole genome shotgun (WGS) entry which is preliminary data.</text>
</comment>
<reference evidence="1 2" key="1">
    <citation type="journal article" date="2023" name="Science">
        <title>Complex scaffold remodeling in plant triterpene biosynthesis.</title>
        <authorList>
            <person name="De La Pena R."/>
            <person name="Hodgson H."/>
            <person name="Liu J.C."/>
            <person name="Stephenson M.J."/>
            <person name="Martin A.C."/>
            <person name="Owen C."/>
            <person name="Harkess A."/>
            <person name="Leebens-Mack J."/>
            <person name="Jimenez L.E."/>
            <person name="Osbourn A."/>
            <person name="Sattely E.S."/>
        </authorList>
    </citation>
    <scope>NUCLEOTIDE SEQUENCE [LARGE SCALE GENOMIC DNA]</scope>
    <source>
        <strain evidence="2">cv. JPN11</strain>
        <tissue evidence="1">Leaf</tissue>
    </source>
</reference>
<gene>
    <name evidence="1" type="ORF">OWV82_016542</name>
</gene>
<proteinExistence type="predicted"/>
<protein>
    <submittedName>
        <fullName evidence="1">Beta-porphyranase</fullName>
    </submittedName>
</protein>
<keyword evidence="2" id="KW-1185">Reference proteome</keyword>
<organism evidence="1 2">
    <name type="scientific">Melia azedarach</name>
    <name type="common">Chinaberry tree</name>
    <dbReference type="NCBI Taxonomy" id="155640"/>
    <lineage>
        <taxon>Eukaryota</taxon>
        <taxon>Viridiplantae</taxon>
        <taxon>Streptophyta</taxon>
        <taxon>Embryophyta</taxon>
        <taxon>Tracheophyta</taxon>
        <taxon>Spermatophyta</taxon>
        <taxon>Magnoliopsida</taxon>
        <taxon>eudicotyledons</taxon>
        <taxon>Gunneridae</taxon>
        <taxon>Pentapetalae</taxon>
        <taxon>rosids</taxon>
        <taxon>malvids</taxon>
        <taxon>Sapindales</taxon>
        <taxon>Meliaceae</taxon>
        <taxon>Melia</taxon>
    </lineage>
</organism>
<name>A0ACC1XJ02_MELAZ</name>